<accession>A0A2N0VLN7</accession>
<proteinExistence type="predicted"/>
<protein>
    <submittedName>
        <fullName evidence="1">GAF domain-containing protein</fullName>
    </submittedName>
</protein>
<dbReference type="RefSeq" id="WP_101072565.1">
    <property type="nucleotide sequence ID" value="NZ_PISP01000001.1"/>
</dbReference>
<organism evidence="1 2">
    <name type="scientific">Rhodohalobacter barkolensis</name>
    <dbReference type="NCBI Taxonomy" id="2053187"/>
    <lineage>
        <taxon>Bacteria</taxon>
        <taxon>Pseudomonadati</taxon>
        <taxon>Balneolota</taxon>
        <taxon>Balneolia</taxon>
        <taxon>Balneolales</taxon>
        <taxon>Balneolaceae</taxon>
        <taxon>Rhodohalobacter</taxon>
    </lineage>
</organism>
<keyword evidence="2" id="KW-1185">Reference proteome</keyword>
<dbReference type="EMBL" id="PISP01000001">
    <property type="protein sequence ID" value="PKD45110.1"/>
    <property type="molecule type" value="Genomic_DNA"/>
</dbReference>
<dbReference type="InterPro" id="IPR043128">
    <property type="entry name" value="Rev_trsase/Diguanyl_cyclase"/>
</dbReference>
<evidence type="ECO:0000313" key="1">
    <source>
        <dbReference type="EMBL" id="PKD45110.1"/>
    </source>
</evidence>
<dbReference type="Gene3D" id="3.30.70.270">
    <property type="match status" value="1"/>
</dbReference>
<reference evidence="1 2" key="1">
    <citation type="submission" date="2017-11" db="EMBL/GenBank/DDBJ databases">
        <title>Rhodohalobacter 15182 sp. nov., isolated from a salt lake.</title>
        <authorList>
            <person name="Han S."/>
        </authorList>
    </citation>
    <scope>NUCLEOTIDE SEQUENCE [LARGE SCALE GENOMIC DNA]</scope>
    <source>
        <strain evidence="1 2">15182</strain>
    </source>
</reference>
<gene>
    <name evidence="1" type="ORF">CWD77_06565</name>
</gene>
<sequence>MDNKREEKALFEFKHAVEDIMQLLRKSTEADTVYMYWVNRTRKQFVLETSSTILPNVMFKDRVDFDEYFLDDFKEIDQIIQLKVEEEVSVPDLSHYHDHVPVRFLTLVPFINNRETVAVTVIETEFQINLTDYEDVLSSYRNALVNLLNTYLELTDLYENEKEWTRYDEALEKITPKMHKAEIFEVMVSEMQKLLRSGGVTVVARGMDSWCSIFRSVQSPDFPALGLLMEEKSVAYDALQKGRDVFSIHFNQNPKRISSRENGTDGVTYAIPIMIQDRRHAVVIAYDKNPLTFKDSTKHKLKNLVRTASLSIQINQGKVDVDKDILTSEYGSFIPEVWEQTLATQIKRAGKTDEKTWFGFVTIDNLPELRSRFRLEDLKRLQRSIVNILNPGRCGSTGFIGFNSDYIFSAIITGKDEQTCAKWISAVDSKLEKPVELLGGQKIDLSLTYGMIEVEPDGGDVFEQIRKAKKALSDTMQERETRSASNF</sequence>
<dbReference type="AlphaFoldDB" id="A0A2N0VLN7"/>
<comment type="caution">
    <text evidence="1">The sequence shown here is derived from an EMBL/GenBank/DDBJ whole genome shotgun (WGS) entry which is preliminary data.</text>
</comment>
<dbReference type="OrthoDB" id="1522188at2"/>
<dbReference type="Proteomes" id="UP000233398">
    <property type="component" value="Unassembled WGS sequence"/>
</dbReference>
<name>A0A2N0VLN7_9BACT</name>
<evidence type="ECO:0000313" key="2">
    <source>
        <dbReference type="Proteomes" id="UP000233398"/>
    </source>
</evidence>